<evidence type="ECO:0000313" key="11">
    <source>
        <dbReference type="Proteomes" id="UP000091926"/>
    </source>
</evidence>
<evidence type="ECO:0000256" key="9">
    <source>
        <dbReference type="SAM" id="Phobius"/>
    </source>
</evidence>
<gene>
    <name evidence="10" type="ORF">BAU07_05760</name>
</gene>
<dbReference type="InterPro" id="IPR003400">
    <property type="entry name" value="ExbD"/>
</dbReference>
<evidence type="ECO:0000256" key="1">
    <source>
        <dbReference type="ARBA" id="ARBA00004162"/>
    </source>
</evidence>
<evidence type="ECO:0000256" key="4">
    <source>
        <dbReference type="ARBA" id="ARBA00022692"/>
    </source>
</evidence>
<reference evidence="10 11" key="1">
    <citation type="submission" date="2016-06" db="EMBL/GenBank/DDBJ databases">
        <title>Complete genome sequences of Bordetella bronchialis and Bordetella flabilis.</title>
        <authorList>
            <person name="LiPuma J.J."/>
            <person name="Spilker T."/>
        </authorList>
    </citation>
    <scope>NUCLEOTIDE SEQUENCE [LARGE SCALE GENOMIC DNA]</scope>
    <source>
        <strain evidence="10 11">AU10664</strain>
    </source>
</reference>
<dbReference type="PANTHER" id="PTHR30558:SF7">
    <property type="entry name" value="TOL-PAL SYSTEM PROTEIN TOLR"/>
    <property type="match status" value="1"/>
</dbReference>
<name>A0A193GA29_9BORD</name>
<evidence type="ECO:0000256" key="7">
    <source>
        <dbReference type="RuleBase" id="RU003879"/>
    </source>
</evidence>
<dbReference type="PANTHER" id="PTHR30558">
    <property type="entry name" value="EXBD MEMBRANE COMPONENT OF PMF-DRIVEN MACROMOLECULE IMPORT SYSTEM"/>
    <property type="match status" value="1"/>
</dbReference>
<comment type="subcellular location">
    <subcellularLocation>
        <location evidence="1">Cell membrane</location>
        <topology evidence="1">Single-pass membrane protein</topology>
    </subcellularLocation>
    <subcellularLocation>
        <location evidence="7">Cell membrane</location>
        <topology evidence="7">Single-pass type II membrane protein</topology>
    </subcellularLocation>
</comment>
<sequence length="163" mass="17180">MPSVRSGGRAGRRMKADINVVPYIDVMLVLLVIFMVTAPLITPGLINLPSVGQASDVPVKPLEVQISQNGDIALRLREPGANPETIGRAELVSQVRSRITADTPVVIAADGKVPYESVVKVMDELRTNGITRLGLLVDQQSSTGAAAAAAGQPQRPTPAAPKR</sequence>
<dbReference type="GO" id="GO:0022857">
    <property type="term" value="F:transmembrane transporter activity"/>
    <property type="evidence" value="ECO:0007669"/>
    <property type="project" value="InterPro"/>
</dbReference>
<dbReference type="Gene3D" id="3.30.420.270">
    <property type="match status" value="1"/>
</dbReference>
<protein>
    <submittedName>
        <fullName evidence="10">Protein TolR</fullName>
    </submittedName>
</protein>
<evidence type="ECO:0000313" key="10">
    <source>
        <dbReference type="EMBL" id="ANN76690.1"/>
    </source>
</evidence>
<keyword evidence="11" id="KW-1185">Reference proteome</keyword>
<keyword evidence="7" id="KW-0653">Protein transport</keyword>
<feature type="region of interest" description="Disordered" evidence="8">
    <location>
        <begin position="143"/>
        <end position="163"/>
    </location>
</feature>
<proteinExistence type="inferred from homology"/>
<dbReference type="Pfam" id="PF02472">
    <property type="entry name" value="ExbD"/>
    <property type="match status" value="1"/>
</dbReference>
<dbReference type="OrthoDB" id="9798629at2"/>
<dbReference type="AlphaFoldDB" id="A0A193GA29"/>
<feature type="transmembrane region" description="Helical" evidence="9">
    <location>
        <begin position="20"/>
        <end position="41"/>
    </location>
</feature>
<keyword evidence="5 9" id="KW-1133">Transmembrane helix</keyword>
<evidence type="ECO:0000256" key="3">
    <source>
        <dbReference type="ARBA" id="ARBA00022475"/>
    </source>
</evidence>
<organism evidence="10 11">
    <name type="scientific">Bordetella flabilis</name>
    <dbReference type="NCBI Taxonomy" id="463014"/>
    <lineage>
        <taxon>Bacteria</taxon>
        <taxon>Pseudomonadati</taxon>
        <taxon>Pseudomonadota</taxon>
        <taxon>Betaproteobacteria</taxon>
        <taxon>Burkholderiales</taxon>
        <taxon>Alcaligenaceae</taxon>
        <taxon>Bordetella</taxon>
    </lineage>
</organism>
<keyword evidence="3" id="KW-1003">Cell membrane</keyword>
<dbReference type="GO" id="GO:0005886">
    <property type="term" value="C:plasma membrane"/>
    <property type="evidence" value="ECO:0007669"/>
    <property type="project" value="UniProtKB-SubCell"/>
</dbReference>
<dbReference type="STRING" id="463014.BAU07_05760"/>
<evidence type="ECO:0000256" key="8">
    <source>
        <dbReference type="SAM" id="MobiDB-lite"/>
    </source>
</evidence>
<evidence type="ECO:0000256" key="5">
    <source>
        <dbReference type="ARBA" id="ARBA00022989"/>
    </source>
</evidence>
<feature type="compositionally biased region" description="Low complexity" evidence="8">
    <location>
        <begin position="143"/>
        <end position="154"/>
    </location>
</feature>
<keyword evidence="6 9" id="KW-0472">Membrane</keyword>
<comment type="similarity">
    <text evidence="2 7">Belongs to the ExbD/TolR family.</text>
</comment>
<dbReference type="GO" id="GO:0015031">
    <property type="term" value="P:protein transport"/>
    <property type="evidence" value="ECO:0007669"/>
    <property type="project" value="UniProtKB-KW"/>
</dbReference>
<dbReference type="Proteomes" id="UP000091926">
    <property type="component" value="Chromosome"/>
</dbReference>
<keyword evidence="7" id="KW-0813">Transport</keyword>
<evidence type="ECO:0000256" key="6">
    <source>
        <dbReference type="ARBA" id="ARBA00023136"/>
    </source>
</evidence>
<accession>A0A193GA29</accession>
<dbReference type="RefSeq" id="WP_066654912.1">
    <property type="nucleotide sequence ID" value="NZ_CBCSCL010000016.1"/>
</dbReference>
<evidence type="ECO:0000256" key="2">
    <source>
        <dbReference type="ARBA" id="ARBA00005811"/>
    </source>
</evidence>
<dbReference type="EMBL" id="CP016172">
    <property type="protein sequence ID" value="ANN76690.1"/>
    <property type="molecule type" value="Genomic_DNA"/>
</dbReference>
<dbReference type="KEGG" id="bfz:BAU07_05760"/>
<keyword evidence="4 7" id="KW-0812">Transmembrane</keyword>